<keyword evidence="12" id="KW-0325">Glycoprotein</keyword>
<gene>
    <name evidence="17" type="ORF">PIIN_10799</name>
</gene>
<evidence type="ECO:0000259" key="16">
    <source>
        <dbReference type="PROSITE" id="PS52012"/>
    </source>
</evidence>
<dbReference type="PANTHER" id="PTHR37928">
    <property type="entry name" value="CFEM DOMAIN PROTEIN (AFU_ORTHOLOGUE AFUA_6G14090)"/>
    <property type="match status" value="1"/>
</dbReference>
<evidence type="ECO:0000313" key="18">
    <source>
        <dbReference type="Proteomes" id="UP000007148"/>
    </source>
</evidence>
<feature type="chain" id="PRO_5003469034" description="CFEM domain-containing protein" evidence="15">
    <location>
        <begin position="18"/>
        <end position="161"/>
    </location>
</feature>
<evidence type="ECO:0000256" key="4">
    <source>
        <dbReference type="ARBA" id="ARBA00022475"/>
    </source>
</evidence>
<dbReference type="OrthoDB" id="3065412at2759"/>
<evidence type="ECO:0000256" key="15">
    <source>
        <dbReference type="SAM" id="SignalP"/>
    </source>
</evidence>
<reference evidence="17 18" key="1">
    <citation type="journal article" date="2011" name="PLoS Pathog.">
        <title>Endophytic Life Strategies Decoded by Genome and Transcriptome Analyses of the Mutualistic Root Symbiont Piriformospora indica.</title>
        <authorList>
            <person name="Zuccaro A."/>
            <person name="Lahrmann U."/>
            <person name="Guldener U."/>
            <person name="Langen G."/>
            <person name="Pfiffi S."/>
            <person name="Biedenkopf D."/>
            <person name="Wong P."/>
            <person name="Samans B."/>
            <person name="Grimm C."/>
            <person name="Basiewicz M."/>
            <person name="Murat C."/>
            <person name="Martin F."/>
            <person name="Kogel K.H."/>
        </authorList>
    </citation>
    <scope>NUCLEOTIDE SEQUENCE [LARGE SCALE GENOMIC DNA]</scope>
    <source>
        <strain evidence="17 18">DSM 11827</strain>
    </source>
</reference>
<dbReference type="GO" id="GO:0005886">
    <property type="term" value="C:plasma membrane"/>
    <property type="evidence" value="ECO:0007669"/>
    <property type="project" value="UniProtKB-SubCell"/>
</dbReference>
<keyword evidence="8 15" id="KW-0732">Signal</keyword>
<dbReference type="InterPro" id="IPR008427">
    <property type="entry name" value="Extracellular_membr_CFEM_dom"/>
</dbReference>
<keyword evidence="4" id="KW-1003">Cell membrane</keyword>
<evidence type="ECO:0000256" key="12">
    <source>
        <dbReference type="ARBA" id="ARBA00023180"/>
    </source>
</evidence>
<dbReference type="OMA" id="VINCLAT"/>
<dbReference type="InParanoid" id="G4TZS0"/>
<accession>G4TZS0</accession>
<feature type="domain" description="CFEM" evidence="16">
    <location>
        <begin position="1"/>
        <end position="119"/>
    </location>
</feature>
<dbReference type="InterPro" id="IPR051735">
    <property type="entry name" value="CFEM_domain"/>
</dbReference>
<keyword evidence="6" id="KW-0349">Heme</keyword>
<evidence type="ECO:0000256" key="11">
    <source>
        <dbReference type="ARBA" id="ARBA00023157"/>
    </source>
</evidence>
<evidence type="ECO:0000256" key="9">
    <source>
        <dbReference type="ARBA" id="ARBA00023004"/>
    </source>
</evidence>
<organism evidence="17 18">
    <name type="scientific">Serendipita indica (strain DSM 11827)</name>
    <name type="common">Root endophyte fungus</name>
    <name type="synonym">Piriformospora indica</name>
    <dbReference type="NCBI Taxonomy" id="1109443"/>
    <lineage>
        <taxon>Eukaryota</taxon>
        <taxon>Fungi</taxon>
        <taxon>Dikarya</taxon>
        <taxon>Basidiomycota</taxon>
        <taxon>Agaricomycotina</taxon>
        <taxon>Agaricomycetes</taxon>
        <taxon>Sebacinales</taxon>
        <taxon>Serendipitaceae</taxon>
        <taxon>Serendipita</taxon>
    </lineage>
</organism>
<dbReference type="Proteomes" id="UP000007148">
    <property type="component" value="Unassembled WGS sequence"/>
</dbReference>
<evidence type="ECO:0000256" key="7">
    <source>
        <dbReference type="ARBA" id="ARBA00022723"/>
    </source>
</evidence>
<name>G4TZS0_SERID</name>
<protein>
    <recommendedName>
        <fullName evidence="16">CFEM domain-containing protein</fullName>
    </recommendedName>
</protein>
<evidence type="ECO:0000256" key="2">
    <source>
        <dbReference type="ARBA" id="ARBA00004613"/>
    </source>
</evidence>
<keyword evidence="10" id="KW-0472">Membrane</keyword>
<proteinExistence type="inferred from homology"/>
<comment type="caution">
    <text evidence="17">The sequence shown here is derived from an EMBL/GenBank/DDBJ whole genome shotgun (WGS) entry which is preliminary data.</text>
</comment>
<evidence type="ECO:0000256" key="14">
    <source>
        <dbReference type="SAM" id="MobiDB-lite"/>
    </source>
</evidence>
<keyword evidence="7" id="KW-0479">Metal-binding</keyword>
<keyword evidence="9" id="KW-0408">Iron</keyword>
<dbReference type="EMBL" id="CAFZ01001024">
    <property type="protein sequence ID" value="CCA76813.1"/>
    <property type="molecule type" value="Genomic_DNA"/>
</dbReference>
<keyword evidence="11" id="KW-1015">Disulfide bond</keyword>
<dbReference type="PANTHER" id="PTHR37928:SF2">
    <property type="entry name" value="GPI ANCHORED CFEM DOMAIN PROTEIN (AFU_ORTHOLOGUE AFUA_6G10580)"/>
    <property type="match status" value="1"/>
</dbReference>
<dbReference type="STRING" id="1109443.G4TZS0"/>
<evidence type="ECO:0000256" key="8">
    <source>
        <dbReference type="ARBA" id="ARBA00022729"/>
    </source>
</evidence>
<dbReference type="HOGENOM" id="CLU_1644379_0_0_1"/>
<dbReference type="GO" id="GO:0005576">
    <property type="term" value="C:extracellular region"/>
    <property type="evidence" value="ECO:0007669"/>
    <property type="project" value="UniProtKB-SubCell"/>
</dbReference>
<sequence length="161" mass="15835">MRTFTFAVLSLAAVASAANIGRRQSQPPACATRCLNTGTNNVPTGSCDPANFACLCSSVEYVQGVINCLATDCADHQDLLTSIQYSAGFCGVAGVNSQLPVTTPTAQLTPTSTGSHSTSSSGTSSASSSSSSGSSGGAMNKATLSGATLGALALAAVGLAF</sequence>
<evidence type="ECO:0000256" key="5">
    <source>
        <dbReference type="ARBA" id="ARBA00022525"/>
    </source>
</evidence>
<dbReference type="GO" id="GO:0046872">
    <property type="term" value="F:metal ion binding"/>
    <property type="evidence" value="ECO:0007669"/>
    <property type="project" value="UniProtKB-KW"/>
</dbReference>
<feature type="region of interest" description="Disordered" evidence="14">
    <location>
        <begin position="103"/>
        <end position="134"/>
    </location>
</feature>
<keyword evidence="18" id="KW-1185">Reference proteome</keyword>
<comment type="similarity">
    <text evidence="3">Belongs to the RBT5 family.</text>
</comment>
<dbReference type="AlphaFoldDB" id="G4TZS0"/>
<evidence type="ECO:0000256" key="13">
    <source>
        <dbReference type="ARBA" id="ARBA00023288"/>
    </source>
</evidence>
<keyword evidence="13" id="KW-0449">Lipoprotein</keyword>
<dbReference type="PROSITE" id="PS52012">
    <property type="entry name" value="CFEM"/>
    <property type="match status" value="1"/>
</dbReference>
<comment type="subcellular location">
    <subcellularLocation>
        <location evidence="1">Cell membrane</location>
        <topology evidence="1">Lipid-anchor</topology>
        <topology evidence="1">GPI-anchor</topology>
    </subcellularLocation>
    <subcellularLocation>
        <location evidence="2">Secreted</location>
    </subcellularLocation>
</comment>
<evidence type="ECO:0000256" key="1">
    <source>
        <dbReference type="ARBA" id="ARBA00004609"/>
    </source>
</evidence>
<dbReference type="Pfam" id="PF05730">
    <property type="entry name" value="CFEM"/>
    <property type="match status" value="1"/>
</dbReference>
<evidence type="ECO:0000256" key="10">
    <source>
        <dbReference type="ARBA" id="ARBA00023136"/>
    </source>
</evidence>
<evidence type="ECO:0000313" key="17">
    <source>
        <dbReference type="EMBL" id="CCA76813.1"/>
    </source>
</evidence>
<feature type="signal peptide" evidence="15">
    <location>
        <begin position="1"/>
        <end position="17"/>
    </location>
</feature>
<feature type="compositionally biased region" description="Low complexity" evidence="14">
    <location>
        <begin position="103"/>
        <end position="133"/>
    </location>
</feature>
<evidence type="ECO:0000256" key="3">
    <source>
        <dbReference type="ARBA" id="ARBA00010031"/>
    </source>
</evidence>
<evidence type="ECO:0000256" key="6">
    <source>
        <dbReference type="ARBA" id="ARBA00022617"/>
    </source>
</evidence>
<keyword evidence="5" id="KW-0964">Secreted</keyword>